<proteinExistence type="predicted"/>
<dbReference type="PANTHER" id="PTHR30055">
    <property type="entry name" value="HTH-TYPE TRANSCRIPTIONAL REGULATOR RUTR"/>
    <property type="match status" value="1"/>
</dbReference>
<keyword evidence="1 2" id="KW-0238">DNA-binding</keyword>
<evidence type="ECO:0000256" key="2">
    <source>
        <dbReference type="PROSITE-ProRule" id="PRU00335"/>
    </source>
</evidence>
<feature type="region of interest" description="Disordered" evidence="3">
    <location>
        <begin position="195"/>
        <end position="219"/>
    </location>
</feature>
<dbReference type="InterPro" id="IPR050109">
    <property type="entry name" value="HTH-type_TetR-like_transc_reg"/>
</dbReference>
<feature type="domain" description="HTH tetR-type" evidence="4">
    <location>
        <begin position="12"/>
        <end position="72"/>
    </location>
</feature>
<dbReference type="InterPro" id="IPR009057">
    <property type="entry name" value="Homeodomain-like_sf"/>
</dbReference>
<dbReference type="InterPro" id="IPR001647">
    <property type="entry name" value="HTH_TetR"/>
</dbReference>
<feature type="DNA-binding region" description="H-T-H motif" evidence="2">
    <location>
        <begin position="35"/>
        <end position="54"/>
    </location>
</feature>
<evidence type="ECO:0000313" key="5">
    <source>
        <dbReference type="EMBL" id="MQY20937.1"/>
    </source>
</evidence>
<dbReference type="Gene3D" id="1.10.357.10">
    <property type="entry name" value="Tetracycline Repressor, domain 2"/>
    <property type="match status" value="1"/>
</dbReference>
<dbReference type="PANTHER" id="PTHR30055:SF158">
    <property type="entry name" value="POSSIBLE TRANSCRIPTIONAL REGULATORY PROTEIN (PROBABLY TETR-FAMILY)"/>
    <property type="match status" value="1"/>
</dbReference>
<dbReference type="SUPFAM" id="SSF46689">
    <property type="entry name" value="Homeodomain-like"/>
    <property type="match status" value="1"/>
</dbReference>
<dbReference type="AlphaFoldDB" id="A0A7K0D5C8"/>
<accession>A0A7K0D5C8</accession>
<protein>
    <recommendedName>
        <fullName evidence="4">HTH tetR-type domain-containing protein</fullName>
    </recommendedName>
</protein>
<name>A0A7K0D5C8_9NOCA</name>
<evidence type="ECO:0000259" key="4">
    <source>
        <dbReference type="PROSITE" id="PS50977"/>
    </source>
</evidence>
<reference evidence="5 6" key="1">
    <citation type="submission" date="2019-10" db="EMBL/GenBank/DDBJ databases">
        <title>Nocardia macrotermitis sp. nov. and Nocardia aurantia sp. nov., isolated from the gut of fungus growing-termite Macrotermes natalensis.</title>
        <authorList>
            <person name="Benndorf R."/>
            <person name="Schwitalla J."/>
            <person name="Martin K."/>
            <person name="De Beer W."/>
            <person name="Kaster A.-K."/>
            <person name="Vollmers J."/>
            <person name="Poulsen M."/>
            <person name="Beemelmanns C."/>
        </authorList>
    </citation>
    <scope>NUCLEOTIDE SEQUENCE [LARGE SCALE GENOMIC DNA]</scope>
    <source>
        <strain evidence="5 6">RB20</strain>
    </source>
</reference>
<organism evidence="5 6">
    <name type="scientific">Nocardia macrotermitis</name>
    <dbReference type="NCBI Taxonomy" id="2585198"/>
    <lineage>
        <taxon>Bacteria</taxon>
        <taxon>Bacillati</taxon>
        <taxon>Actinomycetota</taxon>
        <taxon>Actinomycetes</taxon>
        <taxon>Mycobacteriales</taxon>
        <taxon>Nocardiaceae</taxon>
        <taxon>Nocardia</taxon>
    </lineage>
</organism>
<dbReference type="GO" id="GO:0000976">
    <property type="term" value="F:transcription cis-regulatory region binding"/>
    <property type="evidence" value="ECO:0007669"/>
    <property type="project" value="TreeGrafter"/>
</dbReference>
<evidence type="ECO:0000313" key="6">
    <source>
        <dbReference type="Proteomes" id="UP000438448"/>
    </source>
</evidence>
<dbReference type="EMBL" id="WEGK01000008">
    <property type="protein sequence ID" value="MQY20937.1"/>
    <property type="molecule type" value="Genomic_DNA"/>
</dbReference>
<keyword evidence="6" id="KW-1185">Reference proteome</keyword>
<dbReference type="GO" id="GO:0003700">
    <property type="term" value="F:DNA-binding transcription factor activity"/>
    <property type="evidence" value="ECO:0007669"/>
    <property type="project" value="TreeGrafter"/>
</dbReference>
<dbReference type="Pfam" id="PF00440">
    <property type="entry name" value="TetR_N"/>
    <property type="match status" value="1"/>
</dbReference>
<evidence type="ECO:0000256" key="3">
    <source>
        <dbReference type="SAM" id="MobiDB-lite"/>
    </source>
</evidence>
<comment type="caution">
    <text evidence="5">The sequence shown here is derived from an EMBL/GenBank/DDBJ whole genome shotgun (WGS) entry which is preliminary data.</text>
</comment>
<dbReference type="Proteomes" id="UP000438448">
    <property type="component" value="Unassembled WGS sequence"/>
</dbReference>
<dbReference type="PROSITE" id="PS50977">
    <property type="entry name" value="HTH_TETR_2"/>
    <property type="match status" value="1"/>
</dbReference>
<sequence length="219" mass="23215">MRRSGSRGVPRGERETQILDAAAIEFGTRGYAAVFVADVAARAGISKPLIYQYFSSKDGLYSACVERAGAALTAGIGEAMRLSNPGFVTAAAAVLDAIFTALEPRPHDWNVLYDRSVPPDTPAAVAAGRYRRNIADQAAAGVGSAFPAEELSDPGDLSRLIRIWMSSVSAIVSWWLDHPDQTAAEMSARTQRVLSALGSGPPRPASSAQDALSRRGRGR</sequence>
<gene>
    <name evidence="5" type="ORF">NRB20_40460</name>
</gene>
<dbReference type="PRINTS" id="PR00455">
    <property type="entry name" value="HTHTETR"/>
</dbReference>
<evidence type="ECO:0000256" key="1">
    <source>
        <dbReference type="ARBA" id="ARBA00023125"/>
    </source>
</evidence>